<keyword evidence="2" id="KW-0378">Hydrolase</keyword>
<gene>
    <name evidence="7" type="ORF">QCA50_019833</name>
</gene>
<feature type="compositionally biased region" description="Low complexity" evidence="4">
    <location>
        <begin position="1190"/>
        <end position="1199"/>
    </location>
</feature>
<dbReference type="InterPro" id="IPR000330">
    <property type="entry name" value="SNF2_N"/>
</dbReference>
<evidence type="ECO:0000256" key="2">
    <source>
        <dbReference type="ARBA" id="ARBA00022801"/>
    </source>
</evidence>
<evidence type="ECO:0000259" key="6">
    <source>
        <dbReference type="PROSITE" id="PS51194"/>
    </source>
</evidence>
<feature type="domain" description="Helicase ATP-binding" evidence="5">
    <location>
        <begin position="438"/>
        <end position="655"/>
    </location>
</feature>
<reference evidence="7 8" key="1">
    <citation type="submission" date="2022-09" db="EMBL/GenBank/DDBJ databases">
        <authorList>
            <person name="Palmer J.M."/>
        </authorList>
    </citation>
    <scope>NUCLEOTIDE SEQUENCE [LARGE SCALE GENOMIC DNA]</scope>
    <source>
        <strain evidence="7 8">DSM 7382</strain>
    </source>
</reference>
<feature type="compositionally biased region" description="Low complexity" evidence="4">
    <location>
        <begin position="7"/>
        <end position="31"/>
    </location>
</feature>
<dbReference type="AlphaFoldDB" id="A0AAW0FEK3"/>
<feature type="compositionally biased region" description="Polar residues" evidence="4">
    <location>
        <begin position="1082"/>
        <end position="1097"/>
    </location>
</feature>
<dbReference type="InterPro" id="IPR001650">
    <property type="entry name" value="Helicase_C-like"/>
</dbReference>
<evidence type="ECO:0000313" key="7">
    <source>
        <dbReference type="EMBL" id="KAK7677239.1"/>
    </source>
</evidence>
<dbReference type="SMART" id="SM00487">
    <property type="entry name" value="DEXDc"/>
    <property type="match status" value="1"/>
</dbReference>
<evidence type="ECO:0000256" key="3">
    <source>
        <dbReference type="ARBA" id="ARBA00022840"/>
    </source>
</evidence>
<dbReference type="PROSITE" id="PS51192">
    <property type="entry name" value="HELICASE_ATP_BIND_1"/>
    <property type="match status" value="1"/>
</dbReference>
<dbReference type="Pfam" id="PF00176">
    <property type="entry name" value="SNF2-rel_dom"/>
    <property type="match status" value="1"/>
</dbReference>
<dbReference type="CDD" id="cd18793">
    <property type="entry name" value="SF2_C_SNF"/>
    <property type="match status" value="1"/>
</dbReference>
<feature type="domain" description="Helicase C-terminal" evidence="6">
    <location>
        <begin position="847"/>
        <end position="1008"/>
    </location>
</feature>
<name>A0AAW0FEK3_9APHY</name>
<feature type="compositionally biased region" description="Basic residues" evidence="4">
    <location>
        <begin position="1025"/>
        <end position="1043"/>
    </location>
</feature>
<evidence type="ECO:0000313" key="8">
    <source>
        <dbReference type="Proteomes" id="UP001385951"/>
    </source>
</evidence>
<keyword evidence="8" id="KW-1185">Reference proteome</keyword>
<dbReference type="PANTHER" id="PTHR10799">
    <property type="entry name" value="SNF2/RAD54 HELICASE FAMILY"/>
    <property type="match status" value="1"/>
</dbReference>
<proteinExistence type="predicted"/>
<dbReference type="InterPro" id="IPR014001">
    <property type="entry name" value="Helicase_ATP-bd"/>
</dbReference>
<accession>A0AAW0FEK3</accession>
<protein>
    <submittedName>
        <fullName evidence="7">Uncharacterized protein</fullName>
    </submittedName>
</protein>
<dbReference type="Proteomes" id="UP001385951">
    <property type="component" value="Unassembled WGS sequence"/>
</dbReference>
<feature type="compositionally biased region" description="Low complexity" evidence="4">
    <location>
        <begin position="1142"/>
        <end position="1154"/>
    </location>
</feature>
<dbReference type="SUPFAM" id="SSF52540">
    <property type="entry name" value="P-loop containing nucleoside triphosphate hydrolases"/>
    <property type="match status" value="2"/>
</dbReference>
<feature type="compositionally biased region" description="Acidic residues" evidence="4">
    <location>
        <begin position="1003"/>
        <end position="1021"/>
    </location>
</feature>
<dbReference type="Pfam" id="PF00271">
    <property type="entry name" value="Helicase_C"/>
    <property type="match status" value="1"/>
</dbReference>
<feature type="compositionally biased region" description="Acidic residues" evidence="4">
    <location>
        <begin position="1116"/>
        <end position="1130"/>
    </location>
</feature>
<dbReference type="Gene3D" id="3.40.50.300">
    <property type="entry name" value="P-loop containing nucleotide triphosphate hydrolases"/>
    <property type="match status" value="1"/>
</dbReference>
<evidence type="ECO:0000259" key="5">
    <source>
        <dbReference type="PROSITE" id="PS51192"/>
    </source>
</evidence>
<evidence type="ECO:0000256" key="4">
    <source>
        <dbReference type="SAM" id="MobiDB-lite"/>
    </source>
</evidence>
<dbReference type="GO" id="GO:0005524">
    <property type="term" value="F:ATP binding"/>
    <property type="evidence" value="ECO:0007669"/>
    <property type="project" value="InterPro"/>
</dbReference>
<feature type="region of interest" description="Disordered" evidence="4">
    <location>
        <begin position="1"/>
        <end position="32"/>
    </location>
</feature>
<keyword evidence="3" id="KW-0067">ATP-binding</keyword>
<feature type="compositionally biased region" description="Basic residues" evidence="4">
    <location>
        <begin position="1248"/>
        <end position="1268"/>
    </location>
</feature>
<keyword evidence="1" id="KW-0547">Nucleotide-binding</keyword>
<dbReference type="GO" id="GO:0016787">
    <property type="term" value="F:hydrolase activity"/>
    <property type="evidence" value="ECO:0007669"/>
    <property type="project" value="UniProtKB-KW"/>
</dbReference>
<feature type="region of interest" description="Disordered" evidence="4">
    <location>
        <begin position="1003"/>
        <end position="1268"/>
    </location>
</feature>
<evidence type="ECO:0000256" key="1">
    <source>
        <dbReference type="ARBA" id="ARBA00022741"/>
    </source>
</evidence>
<organism evidence="7 8">
    <name type="scientific">Cerrena zonata</name>
    <dbReference type="NCBI Taxonomy" id="2478898"/>
    <lineage>
        <taxon>Eukaryota</taxon>
        <taxon>Fungi</taxon>
        <taxon>Dikarya</taxon>
        <taxon>Basidiomycota</taxon>
        <taxon>Agaricomycotina</taxon>
        <taxon>Agaricomycetes</taxon>
        <taxon>Polyporales</taxon>
        <taxon>Cerrenaceae</taxon>
        <taxon>Cerrena</taxon>
    </lineage>
</organism>
<dbReference type="Gene3D" id="3.40.50.10810">
    <property type="entry name" value="Tandem AAA-ATPase domain"/>
    <property type="match status" value="1"/>
</dbReference>
<dbReference type="SMART" id="SM00490">
    <property type="entry name" value="HELICc"/>
    <property type="match status" value="1"/>
</dbReference>
<dbReference type="InterPro" id="IPR038718">
    <property type="entry name" value="SNF2-like_sf"/>
</dbReference>
<sequence>MRGRADLSFSQLSSLNNSNSSNNNINNNNNNKMPSPPIAVAFLMFTADMRRIVGVEDAPWCWPMWQSRVKSLTAPWVEPAEGATHIFGWTQNQIRDAKAYVDEFCKKPVSQRLTFARTKGDDYHEARDLLQRSLVKAWDETWGLPHLIRTTLTAMGKGQTALLSEHGDRQLPPIEMADLMAVKEHIAFELFGAEGMKKNSCNKPIIQVLELMNNWFYQIWRGITMKVKRDRAAMEKLEVETAALLKKFEGEGRNPATFRAYLKKSKMLMRYYQDFGDKPSIEAIEEHRTKLDNIRKALAMKEDGTAEEDIKLSSALRASLVWLSTQAQHDSISDEVCEQIHSLANDEFELPALDLASVSLNEWESGVEAWEKLQVSELYRYLGLDKEKPLPFFNKYIDLADSRDAWAHPALVEADEGNPNRILLHPHWHQLVGMCKMLDCLFDGKPVLLMDGVGLGKTLQVVGVIAILAYYRTVKKEKGVFPGAFAERLFQEGDNIPELPSMIVVPPSLRQQVETELHRYLTRGVFDIMLYEGTVVSRSGYWEHTWDRSVLNECHRILLATAPAITSDGSNALVYNTLSPHIPPTRTGMLMDTIYQKDWLLAVVDEMHCARNMSRTFWSVWGLQIQSRGVIGMTATPVMSKIRDLWHIGRMLGIDGFDEQDEYVEMNKESSRALRADRRVREVNIEAFVHGEADGNAVGNVDEVNLKWMRKMRRLFQGYIVRRSEESRNCDGKPLMDLKQYQLVILELELSGRKKEEVEARLAGLGDLHTARADGEAFYLGIRRAVVHPDFFTTHENQLRFDTLEDWQSNSSTKLDVMAKVVQWHLTMDKRSPMKTVDGVLVDGDATLLDNPDGLPRDKIVVFSMMVVNTRIISQVLNVHGIKHVSIHGSLSLAKRTALIEQFKASDENGPRVLIISSVGTTGLNLAWANILLCIDVPWSWQELGQMIGRLWRLPQKKEVIVYQLVALGTADVFLSDNSFGKGRMLEAFQKASPKLLALLGGEDQEPLGNEDDDSEDDVEDTSTVKKKGKGKSQPKKATRTKKGSSVVSSVDKGEGSSAMMKAPVPRPRKKTTVVNKPEGSATAQASTLAEASTTEQAPVPSLSAKGKGKEKARETEEDEEDEEDEEEDQPPAATHTGSEVQAGQASPQHQQEQSQREEDQDGGVPQAEQPGQAASHSEREDEPAPSPSEPLSSSPSSEDVNMQSPSPPPAPRAPLSTSSTRSDGRVARATSKNVRYRESSESDVPMARKRSRGQGRGRAGPKGRGRR</sequence>
<dbReference type="InterPro" id="IPR049730">
    <property type="entry name" value="SNF2/RAD54-like_C"/>
</dbReference>
<dbReference type="InterPro" id="IPR027417">
    <property type="entry name" value="P-loop_NTPase"/>
</dbReference>
<dbReference type="PROSITE" id="PS51194">
    <property type="entry name" value="HELICASE_CTER"/>
    <property type="match status" value="1"/>
</dbReference>
<dbReference type="EMBL" id="JASBNA010000093">
    <property type="protein sequence ID" value="KAK7677239.1"/>
    <property type="molecule type" value="Genomic_DNA"/>
</dbReference>
<comment type="caution">
    <text evidence="7">The sequence shown here is derived from an EMBL/GenBank/DDBJ whole genome shotgun (WGS) entry which is preliminary data.</text>
</comment>